<dbReference type="PROSITE" id="PS00607">
    <property type="entry name" value="PDEASE_II"/>
    <property type="match status" value="1"/>
</dbReference>
<organism evidence="6 7">
    <name type="scientific">Puia dinghuensis</name>
    <dbReference type="NCBI Taxonomy" id="1792502"/>
    <lineage>
        <taxon>Bacteria</taxon>
        <taxon>Pseudomonadati</taxon>
        <taxon>Bacteroidota</taxon>
        <taxon>Chitinophagia</taxon>
        <taxon>Chitinophagales</taxon>
        <taxon>Chitinophagaceae</taxon>
        <taxon>Puia</taxon>
    </lineage>
</organism>
<dbReference type="GO" id="GO:0047555">
    <property type="term" value="F:3',5'-cyclic-GMP phosphodiesterase activity"/>
    <property type="evidence" value="ECO:0007669"/>
    <property type="project" value="TreeGrafter"/>
</dbReference>
<feature type="chain" id="PRO_5035260692" evidence="5">
    <location>
        <begin position="27"/>
        <end position="330"/>
    </location>
</feature>
<evidence type="ECO:0000256" key="1">
    <source>
        <dbReference type="ARBA" id="ARBA00022801"/>
    </source>
</evidence>
<dbReference type="Gene3D" id="3.60.15.10">
    <property type="entry name" value="Ribonuclease Z/Hydroxyacylglutathione hydrolase-like"/>
    <property type="match status" value="1"/>
</dbReference>
<dbReference type="Proteomes" id="UP000607559">
    <property type="component" value="Unassembled WGS sequence"/>
</dbReference>
<dbReference type="PANTHER" id="PTHR28283:SF1">
    <property type="entry name" value="3',5'-CYCLIC-NUCLEOTIDE PHOSPHODIESTERASE 1"/>
    <property type="match status" value="1"/>
</dbReference>
<evidence type="ECO:0000256" key="4">
    <source>
        <dbReference type="PIRNR" id="PIRNR000962"/>
    </source>
</evidence>
<dbReference type="GO" id="GO:1902660">
    <property type="term" value="P:negative regulation of glucose mediated signaling pathway"/>
    <property type="evidence" value="ECO:0007669"/>
    <property type="project" value="TreeGrafter"/>
</dbReference>
<name>A0A8J2UBF0_9BACT</name>
<dbReference type="InterPro" id="IPR024225">
    <property type="entry name" value="cAMP-PdiesteraseII_CS"/>
</dbReference>
<dbReference type="SUPFAM" id="SSF56281">
    <property type="entry name" value="Metallo-hydrolase/oxidoreductase"/>
    <property type="match status" value="1"/>
</dbReference>
<keyword evidence="5" id="KW-0732">Signal</keyword>
<evidence type="ECO:0000256" key="2">
    <source>
        <dbReference type="ARBA" id="ARBA00023149"/>
    </source>
</evidence>
<dbReference type="Pfam" id="PF02112">
    <property type="entry name" value="PDEase_II"/>
    <property type="match status" value="1"/>
</dbReference>
<dbReference type="InterPro" id="IPR000396">
    <property type="entry name" value="Pdiesterase2"/>
</dbReference>
<keyword evidence="2 4" id="KW-0114">cAMP</keyword>
<dbReference type="GO" id="GO:0004115">
    <property type="term" value="F:3',5'-cyclic-AMP phosphodiesterase activity"/>
    <property type="evidence" value="ECO:0007669"/>
    <property type="project" value="UniProtKB-UniRule"/>
</dbReference>
<dbReference type="RefSeq" id="WP_188930539.1">
    <property type="nucleotide sequence ID" value="NZ_BMJC01000002.1"/>
</dbReference>
<dbReference type="CDD" id="cd07735">
    <property type="entry name" value="class_II_PDE_MBL-fold"/>
    <property type="match status" value="1"/>
</dbReference>
<evidence type="ECO:0000256" key="5">
    <source>
        <dbReference type="SAM" id="SignalP"/>
    </source>
</evidence>
<keyword evidence="1 4" id="KW-0378">Hydrolase</keyword>
<reference evidence="6" key="1">
    <citation type="journal article" date="2014" name="Int. J. Syst. Evol. Microbiol.">
        <title>Complete genome sequence of Corynebacterium casei LMG S-19264T (=DSM 44701T), isolated from a smear-ripened cheese.</title>
        <authorList>
            <consortium name="US DOE Joint Genome Institute (JGI-PGF)"/>
            <person name="Walter F."/>
            <person name="Albersmeier A."/>
            <person name="Kalinowski J."/>
            <person name="Ruckert C."/>
        </authorList>
    </citation>
    <scope>NUCLEOTIDE SEQUENCE</scope>
    <source>
        <strain evidence="6">CGMCC 1.15448</strain>
    </source>
</reference>
<keyword evidence="7" id="KW-1185">Reference proteome</keyword>
<dbReference type="PANTHER" id="PTHR28283">
    <property type="entry name" value="3',5'-CYCLIC-NUCLEOTIDE PHOSPHODIESTERASE 1"/>
    <property type="match status" value="1"/>
</dbReference>
<proteinExistence type="inferred from homology"/>
<evidence type="ECO:0000313" key="6">
    <source>
        <dbReference type="EMBL" id="GGA93978.1"/>
    </source>
</evidence>
<feature type="signal peptide" evidence="5">
    <location>
        <begin position="1"/>
        <end position="26"/>
    </location>
</feature>
<evidence type="ECO:0000256" key="3">
    <source>
        <dbReference type="ARBA" id="ARBA00025762"/>
    </source>
</evidence>
<evidence type="ECO:0000313" key="7">
    <source>
        <dbReference type="Proteomes" id="UP000607559"/>
    </source>
</evidence>
<accession>A0A8J2UBF0</accession>
<comment type="similarity">
    <text evidence="3 4">Belongs to the cyclic nucleotide phosphodiesterase class-II family.</text>
</comment>
<dbReference type="EMBL" id="BMJC01000002">
    <property type="protein sequence ID" value="GGA93978.1"/>
    <property type="molecule type" value="Genomic_DNA"/>
</dbReference>
<dbReference type="GO" id="GO:0006198">
    <property type="term" value="P:cAMP catabolic process"/>
    <property type="evidence" value="ECO:0007669"/>
    <property type="project" value="UniProtKB-UniRule"/>
</dbReference>
<comment type="caution">
    <text evidence="6">The sequence shown here is derived from an EMBL/GenBank/DDBJ whole genome shotgun (WGS) entry which is preliminary data.</text>
</comment>
<dbReference type="PIRSF" id="PIRSF000962">
    <property type="entry name" value="Cyc_nuc_PDEase"/>
    <property type="match status" value="1"/>
</dbReference>
<gene>
    <name evidence="6" type="primary">cpdP</name>
    <name evidence="6" type="ORF">GCM10011511_16630</name>
</gene>
<dbReference type="InterPro" id="IPR036866">
    <property type="entry name" value="RibonucZ/Hydroxyglut_hydro"/>
</dbReference>
<protein>
    <submittedName>
        <fullName evidence="6">3',5'-cyclic-nucleotide phosphodiesterase</fullName>
    </submittedName>
</protein>
<dbReference type="AlphaFoldDB" id="A0A8J2UBF0"/>
<sequence>MNTPSAFSRLPLAVIGCLLLTATLRAQTPAIPVNTEPAFTVIPLGVRGGLDESNLSSYMVAAKGGQDYICLDAGTIYTGIKLSVDNGLFPPPISAILRNRIKGYFISHPHLDHVAGLIISSPDDSAKNIYGLPSCLTVLKEKYFTWESWANFGDDGEKPQLKKYHYVPMEPGKELFAAGTPLFVQAFPLSHGNPYESTAFLVRNGGNSLLYFGDTGADSVEHSTRMQAVWQAVAPLVTAGKLKAIFIEVSFPNEQPVKSLFGHLTPALLQQELQTLAHLTGAGALKGLPVVITHRKPVGNQEEAIRRQLLANNPLQVKLIFPQQAHRLDL</sequence>
<dbReference type="PRINTS" id="PR00388">
    <property type="entry name" value="PDIESTERASE2"/>
</dbReference>
<reference evidence="6" key="2">
    <citation type="submission" date="2020-09" db="EMBL/GenBank/DDBJ databases">
        <authorList>
            <person name="Sun Q."/>
            <person name="Zhou Y."/>
        </authorList>
    </citation>
    <scope>NUCLEOTIDE SEQUENCE</scope>
    <source>
        <strain evidence="6">CGMCC 1.15448</strain>
    </source>
</reference>